<accession>A0A2D0MWS3</accession>
<protein>
    <recommendedName>
        <fullName evidence="3">Phage tail protein</fullName>
    </recommendedName>
</protein>
<dbReference type="RefSeq" id="WP_099155952.1">
    <property type="nucleotide sequence ID" value="NZ_PDUD01000089.1"/>
</dbReference>
<sequence>MALVNGQGYSFTDIRIAMLGNLNVAGIKAVSYDTTRQKQNSHGAQGEPVERTRSQKNYTGSITLTLKEVMRIREAAGKQSLTEIPPFPITVSYANGADPTITDILEYCEFLGNPNTSSNGDTEIPVELQLVIGGIRYNQ</sequence>
<proteinExistence type="predicted"/>
<keyword evidence="2" id="KW-1185">Reference proteome</keyword>
<dbReference type="Proteomes" id="UP000223913">
    <property type="component" value="Unassembled WGS sequence"/>
</dbReference>
<reference evidence="1 2" key="1">
    <citation type="submission" date="2017-10" db="EMBL/GenBank/DDBJ databases">
        <title>The draft genome sequence of Lewinella nigricans NBRC 102662.</title>
        <authorList>
            <person name="Wang K."/>
        </authorList>
    </citation>
    <scope>NUCLEOTIDE SEQUENCE [LARGE SCALE GENOMIC DNA]</scope>
    <source>
        <strain evidence="1 2">NBRC 102662</strain>
    </source>
</reference>
<name>A0A2D0MWS3_FLAN2</name>
<comment type="caution">
    <text evidence="1">The sequence shown here is derived from an EMBL/GenBank/DDBJ whole genome shotgun (WGS) entry which is preliminary data.</text>
</comment>
<dbReference type="EMBL" id="PDUD01000089">
    <property type="protein sequence ID" value="PHN00630.1"/>
    <property type="molecule type" value="Genomic_DNA"/>
</dbReference>
<dbReference type="OrthoDB" id="880361at2"/>
<evidence type="ECO:0000313" key="2">
    <source>
        <dbReference type="Proteomes" id="UP000223913"/>
    </source>
</evidence>
<organism evidence="1 2">
    <name type="scientific">Flavilitoribacter nigricans (strain ATCC 23147 / DSM 23189 / NBRC 102662 / NCIMB 1420 / SS-2)</name>
    <name type="common">Lewinella nigricans</name>
    <dbReference type="NCBI Taxonomy" id="1122177"/>
    <lineage>
        <taxon>Bacteria</taxon>
        <taxon>Pseudomonadati</taxon>
        <taxon>Bacteroidota</taxon>
        <taxon>Saprospiria</taxon>
        <taxon>Saprospirales</taxon>
        <taxon>Lewinellaceae</taxon>
        <taxon>Flavilitoribacter</taxon>
    </lineage>
</organism>
<dbReference type="AlphaFoldDB" id="A0A2D0MWS3"/>
<evidence type="ECO:0008006" key="3">
    <source>
        <dbReference type="Google" id="ProtNLM"/>
    </source>
</evidence>
<evidence type="ECO:0000313" key="1">
    <source>
        <dbReference type="EMBL" id="PHN00630.1"/>
    </source>
</evidence>
<gene>
    <name evidence="1" type="ORF">CRP01_41215</name>
</gene>